<dbReference type="PANTHER" id="PTHR31286:SF180">
    <property type="entry name" value="OS10G0362600 PROTEIN"/>
    <property type="match status" value="1"/>
</dbReference>
<feature type="region of interest" description="Disordered" evidence="2">
    <location>
        <begin position="151"/>
        <end position="228"/>
    </location>
</feature>
<feature type="compositionally biased region" description="Basic and acidic residues" evidence="2">
    <location>
        <begin position="71"/>
        <end position="84"/>
    </location>
</feature>
<dbReference type="EMBL" id="JAAMPC010000016">
    <property type="protein sequence ID" value="KAG2252305.1"/>
    <property type="molecule type" value="Genomic_DNA"/>
</dbReference>
<dbReference type="SUPFAM" id="SSF57756">
    <property type="entry name" value="Retrovirus zinc finger-like domains"/>
    <property type="match status" value="1"/>
</dbReference>
<comment type="caution">
    <text evidence="4">The sequence shown here is derived from an EMBL/GenBank/DDBJ whole genome shotgun (WGS) entry which is preliminary data.</text>
</comment>
<feature type="compositionally biased region" description="Basic residues" evidence="2">
    <location>
        <begin position="219"/>
        <end position="228"/>
    </location>
</feature>
<dbReference type="Proteomes" id="UP000886595">
    <property type="component" value="Unassembled WGS sequence"/>
</dbReference>
<dbReference type="InterPro" id="IPR036875">
    <property type="entry name" value="Znf_CCHC_sf"/>
</dbReference>
<evidence type="ECO:0000313" key="5">
    <source>
        <dbReference type="Proteomes" id="UP000886595"/>
    </source>
</evidence>
<feature type="compositionally biased region" description="Acidic residues" evidence="2">
    <location>
        <begin position="153"/>
        <end position="174"/>
    </location>
</feature>
<reference evidence="4 5" key="1">
    <citation type="submission" date="2020-02" db="EMBL/GenBank/DDBJ databases">
        <authorList>
            <person name="Ma Q."/>
            <person name="Huang Y."/>
            <person name="Song X."/>
            <person name="Pei D."/>
        </authorList>
    </citation>
    <scope>NUCLEOTIDE SEQUENCE [LARGE SCALE GENOMIC DNA]</scope>
    <source>
        <strain evidence="4">Sxm20200214</strain>
        <tissue evidence="4">Leaf</tissue>
    </source>
</reference>
<keyword evidence="1" id="KW-0479">Metal-binding</keyword>
<keyword evidence="1" id="KW-0863">Zinc-finger</keyword>
<dbReference type="GO" id="GO:0003676">
    <property type="term" value="F:nucleic acid binding"/>
    <property type="evidence" value="ECO:0007669"/>
    <property type="project" value="InterPro"/>
</dbReference>
<proteinExistence type="predicted"/>
<organism evidence="4 5">
    <name type="scientific">Brassica carinata</name>
    <name type="common">Ethiopian mustard</name>
    <name type="synonym">Abyssinian cabbage</name>
    <dbReference type="NCBI Taxonomy" id="52824"/>
    <lineage>
        <taxon>Eukaryota</taxon>
        <taxon>Viridiplantae</taxon>
        <taxon>Streptophyta</taxon>
        <taxon>Embryophyta</taxon>
        <taxon>Tracheophyta</taxon>
        <taxon>Spermatophyta</taxon>
        <taxon>Magnoliopsida</taxon>
        <taxon>eudicotyledons</taxon>
        <taxon>Gunneridae</taxon>
        <taxon>Pentapetalae</taxon>
        <taxon>rosids</taxon>
        <taxon>malvids</taxon>
        <taxon>Brassicales</taxon>
        <taxon>Brassicaceae</taxon>
        <taxon>Brassiceae</taxon>
        <taxon>Brassica</taxon>
    </lineage>
</organism>
<evidence type="ECO:0000256" key="2">
    <source>
        <dbReference type="SAM" id="MobiDB-lite"/>
    </source>
</evidence>
<feature type="region of interest" description="Disordered" evidence="2">
    <location>
        <begin position="56"/>
        <end position="84"/>
    </location>
</feature>
<dbReference type="GO" id="GO:0008270">
    <property type="term" value="F:zinc ion binding"/>
    <property type="evidence" value="ECO:0007669"/>
    <property type="project" value="UniProtKB-KW"/>
</dbReference>
<accession>A0A8X7PJ65</accession>
<dbReference type="AlphaFoldDB" id="A0A8X7PJ65"/>
<keyword evidence="1" id="KW-0862">Zinc</keyword>
<gene>
    <name evidence="4" type="ORF">Bca52824_082441</name>
</gene>
<dbReference type="InterPro" id="IPR001878">
    <property type="entry name" value="Znf_CCHC"/>
</dbReference>
<dbReference type="InterPro" id="IPR040256">
    <property type="entry name" value="At4g02000-like"/>
</dbReference>
<keyword evidence="5" id="KW-1185">Reference proteome</keyword>
<evidence type="ECO:0000313" key="4">
    <source>
        <dbReference type="EMBL" id="KAG2252305.1"/>
    </source>
</evidence>
<dbReference type="PROSITE" id="PS50158">
    <property type="entry name" value="ZF_CCHC"/>
    <property type="match status" value="1"/>
</dbReference>
<sequence length="228" mass="26216">MAKVFVKADLSKELPREITYNIQGRETTVKFTYPKLPSKCMKCGKWGHLETFCPQGQSERVKTPEKNATGDSHKEVKTDEKEATGEIRIKENTKVDTKEDEKKEIEEIEEGQIKDWKTVSEKAGRSPKHDLVDTQVVIATPSRFAALSISGENGEELDLEEMEDEEIEEEDELSQETTMEEKLEDTLSGKKKRRARQMLPRISKTNHRVLQETSDHTKNMKRGSRKHL</sequence>
<feature type="compositionally biased region" description="Basic and acidic residues" evidence="2">
    <location>
        <begin position="179"/>
        <end position="188"/>
    </location>
</feature>
<dbReference type="PANTHER" id="PTHR31286">
    <property type="entry name" value="GLYCINE-RICH CELL WALL STRUCTURAL PROTEIN 1.8-LIKE"/>
    <property type="match status" value="1"/>
</dbReference>
<feature type="domain" description="CCHC-type" evidence="3">
    <location>
        <begin position="39"/>
        <end position="55"/>
    </location>
</feature>
<evidence type="ECO:0000256" key="1">
    <source>
        <dbReference type="PROSITE-ProRule" id="PRU00047"/>
    </source>
</evidence>
<protein>
    <recommendedName>
        <fullName evidence="3">CCHC-type domain-containing protein</fullName>
    </recommendedName>
</protein>
<name>A0A8X7PJ65_BRACI</name>
<feature type="compositionally biased region" description="Basic and acidic residues" evidence="2">
    <location>
        <begin position="209"/>
        <end position="218"/>
    </location>
</feature>
<evidence type="ECO:0000259" key="3">
    <source>
        <dbReference type="PROSITE" id="PS50158"/>
    </source>
</evidence>